<dbReference type="PANTHER" id="PTHR23502">
    <property type="entry name" value="MAJOR FACILITATOR SUPERFAMILY"/>
    <property type="match status" value="1"/>
</dbReference>
<dbReference type="STRING" id="331657.A0A4U0XV35"/>
<dbReference type="OrthoDB" id="2533084at2759"/>
<organism evidence="7 8">
    <name type="scientific">Cryomyces minteri</name>
    <dbReference type="NCBI Taxonomy" id="331657"/>
    <lineage>
        <taxon>Eukaryota</taxon>
        <taxon>Fungi</taxon>
        <taxon>Dikarya</taxon>
        <taxon>Ascomycota</taxon>
        <taxon>Pezizomycotina</taxon>
        <taxon>Dothideomycetes</taxon>
        <taxon>Dothideomycetes incertae sedis</taxon>
        <taxon>Cryomyces</taxon>
    </lineage>
</organism>
<dbReference type="GO" id="GO:0005886">
    <property type="term" value="C:plasma membrane"/>
    <property type="evidence" value="ECO:0007669"/>
    <property type="project" value="TreeGrafter"/>
</dbReference>
<dbReference type="InterPro" id="IPR005829">
    <property type="entry name" value="Sugar_transporter_CS"/>
</dbReference>
<dbReference type="PROSITE" id="PS00217">
    <property type="entry name" value="SUGAR_TRANSPORT_2"/>
    <property type="match status" value="1"/>
</dbReference>
<evidence type="ECO:0000259" key="6">
    <source>
        <dbReference type="PROSITE" id="PS50850"/>
    </source>
</evidence>
<dbReference type="AlphaFoldDB" id="A0A4U0XV35"/>
<comment type="subcellular location">
    <subcellularLocation>
        <location evidence="1">Membrane</location>
        <topology evidence="1">Multi-pass membrane protein</topology>
    </subcellularLocation>
</comment>
<name>A0A4U0XV35_9PEZI</name>
<dbReference type="SUPFAM" id="SSF51182">
    <property type="entry name" value="RmlC-like cupins"/>
    <property type="match status" value="1"/>
</dbReference>
<dbReference type="GO" id="GO:0140115">
    <property type="term" value="P:export across plasma membrane"/>
    <property type="evidence" value="ECO:0007669"/>
    <property type="project" value="UniProtKB-ARBA"/>
</dbReference>
<dbReference type="InterPro" id="IPR014710">
    <property type="entry name" value="RmlC-like_jellyroll"/>
</dbReference>
<dbReference type="Pfam" id="PF07883">
    <property type="entry name" value="Cupin_2"/>
    <property type="match status" value="1"/>
</dbReference>
<keyword evidence="2 5" id="KW-0812">Transmembrane</keyword>
<feature type="transmembrane region" description="Helical" evidence="5">
    <location>
        <begin position="197"/>
        <end position="225"/>
    </location>
</feature>
<dbReference type="InterPro" id="IPR011701">
    <property type="entry name" value="MFS"/>
</dbReference>
<evidence type="ECO:0000256" key="1">
    <source>
        <dbReference type="ARBA" id="ARBA00004141"/>
    </source>
</evidence>
<evidence type="ECO:0000256" key="3">
    <source>
        <dbReference type="ARBA" id="ARBA00022989"/>
    </source>
</evidence>
<dbReference type="SUPFAM" id="SSF103473">
    <property type="entry name" value="MFS general substrate transporter"/>
    <property type="match status" value="1"/>
</dbReference>
<dbReference type="Pfam" id="PF07690">
    <property type="entry name" value="MFS_1"/>
    <property type="match status" value="1"/>
</dbReference>
<keyword evidence="4 5" id="KW-0472">Membrane</keyword>
<dbReference type="Gene3D" id="2.60.120.10">
    <property type="entry name" value="Jelly Rolls"/>
    <property type="match status" value="1"/>
</dbReference>
<dbReference type="GO" id="GO:0022857">
    <property type="term" value="F:transmembrane transporter activity"/>
    <property type="evidence" value="ECO:0007669"/>
    <property type="project" value="InterPro"/>
</dbReference>
<evidence type="ECO:0000313" key="8">
    <source>
        <dbReference type="Proteomes" id="UP000308768"/>
    </source>
</evidence>
<sequence length="606" mass="65959">MAGYRYAFSLSKEEVRDAQPPGTVLLVDHRLERTASGLGTHKVDHIHLVPQPSHDPADPLNWPKWRKIAILLCVSLFAFVTNLASASLASALPLLAMQSAWPVTVAKLTQLVSVNILMVGASNLWWVPLANLIGRRPIILVSLVILTLSSMWCGLAQSYDSLLVARLFQGIGGGAADTVSPDIVGEVFFVHQRGRAMAVYTVFLALGPIVGGIAGSYIAAALGWLETSHGKGSVEILEDPSSDRHFQKFTLSRSLKIGVYRGNAVEKFIAPYLTLRLPGVWLVMLHYGGLVGGIVTVSTIGPQLVSQPPYLWGRSAGLVNLGGLVGTILGAVLTYVTADRSIKRQAKRESHGFGEPESRLPILLPGLFIATTGLWVFGFCAAHPGPGRWVGLEVGYGMITFGLMQVPSIGFNYYRSNQHTRSYRNMEDNGLPHLSRFITDHNDQGKAVYSTAIPEALDWQELADGYRFSLGYTTNQFPVNLSQGADIKTYQHYTANLPGIMVPGGTVLRIVDMKPGATSPMHRTVSLDYGVVLEGEVWLILDSGEVRLMKRGDTAIQRGTNHAWRNASSSTWARMLYVLQEAAPLEVQAQKLEEDYGGLHGVRPSG</sequence>
<dbReference type="Gene3D" id="1.20.1720.10">
    <property type="entry name" value="Multidrug resistance protein D"/>
    <property type="match status" value="1"/>
</dbReference>
<keyword evidence="3 5" id="KW-1133">Transmembrane helix</keyword>
<feature type="transmembrane region" description="Helical" evidence="5">
    <location>
        <begin position="359"/>
        <end position="382"/>
    </location>
</feature>
<evidence type="ECO:0000256" key="4">
    <source>
        <dbReference type="ARBA" id="ARBA00023136"/>
    </source>
</evidence>
<dbReference type="InterPro" id="IPR036259">
    <property type="entry name" value="MFS_trans_sf"/>
</dbReference>
<feature type="transmembrane region" description="Helical" evidence="5">
    <location>
        <begin position="394"/>
        <end position="414"/>
    </location>
</feature>
<dbReference type="PROSITE" id="PS50850">
    <property type="entry name" value="MFS"/>
    <property type="match status" value="1"/>
</dbReference>
<evidence type="ECO:0000313" key="7">
    <source>
        <dbReference type="EMBL" id="TKA80577.1"/>
    </source>
</evidence>
<dbReference type="InterPro" id="IPR011051">
    <property type="entry name" value="RmlC_Cupin_sf"/>
</dbReference>
<dbReference type="EMBL" id="NAJN01000054">
    <property type="protein sequence ID" value="TKA80577.1"/>
    <property type="molecule type" value="Genomic_DNA"/>
</dbReference>
<protein>
    <recommendedName>
        <fullName evidence="6">Major facilitator superfamily (MFS) profile domain-containing protein</fullName>
    </recommendedName>
</protein>
<feature type="transmembrane region" description="Helical" evidence="5">
    <location>
        <begin position="108"/>
        <end position="126"/>
    </location>
</feature>
<dbReference type="InterPro" id="IPR013096">
    <property type="entry name" value="Cupin_2"/>
</dbReference>
<feature type="domain" description="Major facilitator superfamily (MFS) profile" evidence="6">
    <location>
        <begin position="70"/>
        <end position="606"/>
    </location>
</feature>
<evidence type="ECO:0000256" key="2">
    <source>
        <dbReference type="ARBA" id="ARBA00022692"/>
    </source>
</evidence>
<feature type="transmembrane region" description="Helical" evidence="5">
    <location>
        <begin position="138"/>
        <end position="159"/>
    </location>
</feature>
<dbReference type="Proteomes" id="UP000308768">
    <property type="component" value="Unassembled WGS sequence"/>
</dbReference>
<keyword evidence="8" id="KW-1185">Reference proteome</keyword>
<dbReference type="GO" id="GO:0042908">
    <property type="term" value="P:xenobiotic transport"/>
    <property type="evidence" value="ECO:0007669"/>
    <property type="project" value="UniProtKB-ARBA"/>
</dbReference>
<dbReference type="PANTHER" id="PTHR23502:SF181">
    <property type="entry name" value="MAJOR FACILITATOR SUPERFAMILY (MFS) PROFILE DOMAIN-CONTAINING PROTEIN"/>
    <property type="match status" value="1"/>
</dbReference>
<reference evidence="7 8" key="1">
    <citation type="submission" date="2017-03" db="EMBL/GenBank/DDBJ databases">
        <title>Genomes of endolithic fungi from Antarctica.</title>
        <authorList>
            <person name="Coleine C."/>
            <person name="Masonjones S."/>
            <person name="Stajich J.E."/>
        </authorList>
    </citation>
    <scope>NUCLEOTIDE SEQUENCE [LARGE SCALE GENOMIC DNA]</scope>
    <source>
        <strain evidence="7 8">CCFEE 5187</strain>
    </source>
</reference>
<comment type="caution">
    <text evidence="7">The sequence shown here is derived from an EMBL/GenBank/DDBJ whole genome shotgun (WGS) entry which is preliminary data.</text>
</comment>
<gene>
    <name evidence="7" type="ORF">B0A49_00629</name>
</gene>
<feature type="transmembrane region" description="Helical" evidence="5">
    <location>
        <begin position="68"/>
        <end position="96"/>
    </location>
</feature>
<feature type="transmembrane region" description="Helical" evidence="5">
    <location>
        <begin position="280"/>
        <end position="305"/>
    </location>
</feature>
<dbReference type="CDD" id="cd02231">
    <property type="entry name" value="cupin_BLL6423-like"/>
    <property type="match status" value="1"/>
</dbReference>
<proteinExistence type="predicted"/>
<accession>A0A4U0XV35</accession>
<feature type="transmembrane region" description="Helical" evidence="5">
    <location>
        <begin position="317"/>
        <end position="338"/>
    </location>
</feature>
<dbReference type="InterPro" id="IPR020846">
    <property type="entry name" value="MFS_dom"/>
</dbReference>
<evidence type="ECO:0000256" key="5">
    <source>
        <dbReference type="SAM" id="Phobius"/>
    </source>
</evidence>